<feature type="compositionally biased region" description="Basic and acidic residues" evidence="2">
    <location>
        <begin position="38"/>
        <end position="54"/>
    </location>
</feature>
<feature type="region of interest" description="Disordered" evidence="2">
    <location>
        <begin position="2567"/>
        <end position="2593"/>
    </location>
</feature>
<sequence length="3112" mass="359461">MASWLHPEKKSNQNLLPPLRQKSRIPVRVTHLSSESKGSLDEKALVHRDSDRKLQNKRPSRIPIAVDEKKNKDDTKENLPVYVKIQGEEPLGKHSGIKLKDTQGKEEKKKASTISSTAAKYGSYRRAKETMPNVRRRIPRQLTPLETDSKQVCSDEKEPREESSASEVSSSARTEDVTPDFECNVAPVLEEELRIGAEADFSGSEFGDDFERHSKSSDEKAMPNVPPWLREECKKREEITLNKNIVKDDTAVTNAAQNIRLEPELDTEDKVDKCGLSEEELDCSSFTESSGYKRKMAELDEKSRRLKAQFAEENRQAIESMNKIVEEIKQSQAREDSITNEIQEMRQRQDEIKDDLKRLDEIGQRRELEDKKWRERMEKKKKKVARRLEKIRAERRKYQEETADEDGSTEEHEQPDENLNENREGEKCKHVTMENKTVVSEEIDDNKVLYEPHEIKEYKSVKELEKKRKKLRRLERLEKKAIKREKLEQRERKKIEKQKRKVARKLEKLSGKTSKISEGTSEASKCINQPMEASNTTTKENFDETPRVSKSKPCTDKTSDGKESKQVQAAHFPGLPTNGVEVEKIEEKLAEVENKQHIASDSGAPAKVGWEKESYSDAAKKKEKACDYLDEQIKRIDDNTDAEVVSAGREDTLDDISIEELGLEQALNFDQERKGEIQMEPENRDSLSDNSGTVLSRTGRQEPFRQEKEKRPQGEPVAMSHVSNFPSPDCSKHDEYRAADEPVYEDVSVSNCEKNNGYGDYKRDLFSSFSPVTDQTSPLTRKTSGRFTSFDLQPLCRSPEMGEENPVLEDSHSNVNESLDSEHTSQNYRNEEVPLQLENRSTENKENSGEDQSQLMSKGSHNHSDETPEQVKCPVTYQTAPLTRKVSERVTNQTTPFTPFALQPFCCLPEEAEDNQILQDTDSTVDKLVDSEHSNKKYSNEEVPQQLENRFAEQEVESNKDDANHTTCSDILEGFQGTLSESRVPCPDDKTDKDTDSEISCGEETRRLFKTDPFANFVKEAGDESRNKKALTELIQEELISTLESPAKCSLAVENGNNNERPLKGEGSTSHKDDICDQFKDRDQFTSSSFHSPELGAGNEKLEVTASTTNQVEGNKESERERPNLEDSSYMTTNNIKSYNDANDTSCNDIPEELEEILLVSGVSSYTEEESVYETDVHVICKEEDSCTSSSDALSTSCRGDISMGAYETNTERRKENVLSDGSGQMYNVDDIIDDTETAVIPEEFRFKNRNSFSEEQSEHGRLEIENTLLACNYEKEPQQLEKELAEKEDKSCNDVDDTVYSDRPKWIEMGHTRACREIKTTPDNSSFVQNDDKTIEGLKNIFQTGEKQKMTENKENYWKEAEVLVKYSDASFDDKKGSLSSIDDKGDSVLQQHKTKVCNFDSLNDKKRKKVSDDMAKFSPDKENSIEDEFIDDFDRFLDEVEEDILTEESMSQISHSAENECSALPSYERSVAAVVNISEYLFQQEFSKALETTIPDSKKEYTSQSEKSSEEELELEKRKYLAKDVYRSEDVAEYRYVIGIALDKLNQINSVLTDSGEQFLDRRIEHGRCAVHGDIDSGTRLLNSIDVLNDNVKGAVKDFKLAIQMTEVEPKFHKENDVVKLGQIRKENTELEIQISVIKEELETYQKRIEHLQADLDESKDEVRRLQLREEYKERELSNLKRDIQSKERKWEEGNETVEKVMGDIKELWDDVDFLEESLKNSQKSNEDLMFQVDELKKTIKEMKKEYWMEHSRGGCGHLREEVELLNGSLELKEQRLVLLEGQQARQFSQHAVKDEESRELKDENLRVVSKLEDQLAKLSRENSALTTELLKVSGKDDEVGEVKDETSSIIEHLRKVKVELGQENYMLTSELSQALVENESLKKANGQVSNMMRQFEDELARLKKEHSMTDLRAASDENNRWNEIKEETFGVVRQLENKISRLLEENLTIAVKLSEESEHKTQLNELKYETTKTISDLNDEIAKLQREKSILSSELSAKESDKNNQLYELRCEKWKIERELEGEITNLSRENSTLTARLSKASETNDKLKELREQLVALSCNNSALKEELMKAKNRSAKDLESVHNDNCEFAQDEKCLSGGQKKKSPEIKVLKKRVRRSERELVILRKFLRQRGLDFGERLTRVVDGDVTSTGDEEVSATDTLHLSREVRLDEGKKYKVQETEKTIRDLRQTLQQTERTLEHTNSALRLKTEKTDILERCLKEKEEMLQMKSQQSKQDIEQTEGTLRWQKERTEELKVQLKNLTEAAEAFMKSKAKEVEEAYCCIKEQDETIKNLLKEIRQERCEKDRRVLQSERIGELETQLQRMEEMKRSTVHRIDALVLEVRKQRSEKERLKRVIEVKECTCCEDKDLMKITENQENQLRKRDDLTDATLTSLNNNKRSLQEANGTIDMLHKQLEREKSDKENLRRALKASEYDTNESNRLNQKIEKLENQLQEMDDLRENTLRSLQGKEWSLEEARNKIKELTREIAREKSDKEYFKKKVDAGENTSKGERLLLEKTEKKLRIMNERHDRAQESLEAKEQKLNAMHNGIERKDNKVKKLKKELQRERSKKRSLRKAMETTKSNAQKQRELLAEKDNEVDKLKELVYDYKEKVEKLNINLTKLRKEVEIARELLAHRNFENDNLLSPQGIEHNRLKLVKKETIRKAEQTGCLMAQVGKGLRNLVQRQREVYASSLIMKKTEAYTASVVEKLRKDLNDREESVKYFRSCSQDSANECSFMRRLLEDIQCENAHLKRCLGDKDEKVRMLETIVKQLEEDLQKTQKYLKEKEVGFVDANETLRLKCSLLTTIEAKLCLRNKEMDELTQENEEKSLELTRIETTLREVKKELDIAASIIEKQNEQCANLKNCAMRKTRDAEEMHDELKRLSTQLVCSKEEKCNLHRAVLAATSRLEYERFFAERKQKALQVEVKMGLKEFNTKSKQFWDMKMGLREAAARISVLEDEKEEQEENLAAFKGKVSRELDLLKETRHGGNEESSSLQLTIGSAESEIAKLTKENQKQFRIELLHNGLENKSSESSYEESTFRTRETTRGKALAASSQGDTQSKWVNNSRFEKRFETRGDNRFNRTGTITARGSSNTVSILLYNG</sequence>
<feature type="compositionally biased region" description="Basic and acidic residues" evidence="2">
    <location>
        <begin position="986"/>
        <end position="996"/>
    </location>
</feature>
<proteinExistence type="predicted"/>
<feature type="region of interest" description="Disordered" evidence="2">
    <location>
        <begin position="486"/>
        <end position="580"/>
    </location>
</feature>
<feature type="coiled-coil region" evidence="1">
    <location>
        <begin position="2181"/>
        <end position="2208"/>
    </location>
</feature>
<feature type="coiled-coil region" evidence="1">
    <location>
        <begin position="1721"/>
        <end position="1748"/>
    </location>
</feature>
<feature type="coiled-coil region" evidence="1">
    <location>
        <begin position="2955"/>
        <end position="2982"/>
    </location>
</feature>
<feature type="compositionally biased region" description="Polar residues" evidence="2">
    <location>
        <begin position="688"/>
        <end position="698"/>
    </location>
</feature>
<feature type="region of interest" description="Disordered" evidence="2">
    <location>
        <begin position="593"/>
        <end position="623"/>
    </location>
</feature>
<dbReference type="Gene3D" id="1.10.287.1490">
    <property type="match status" value="1"/>
</dbReference>
<evidence type="ECO:0000256" key="2">
    <source>
        <dbReference type="SAM" id="MobiDB-lite"/>
    </source>
</evidence>
<feature type="compositionally biased region" description="Basic and acidic residues" evidence="2">
    <location>
        <begin position="540"/>
        <end position="565"/>
    </location>
</feature>
<feature type="compositionally biased region" description="Basic and acidic residues" evidence="2">
    <location>
        <begin position="1114"/>
        <end position="1125"/>
    </location>
</feature>
<evidence type="ECO:0000256" key="1">
    <source>
        <dbReference type="SAM" id="Coils"/>
    </source>
</evidence>
<feature type="compositionally biased region" description="Basic and acidic residues" evidence="2">
    <location>
        <begin position="699"/>
        <end position="713"/>
    </location>
</feature>
<feature type="coiled-coil region" evidence="1">
    <location>
        <begin position="2762"/>
        <end position="2796"/>
    </location>
</feature>
<feature type="compositionally biased region" description="Basic and acidic residues" evidence="2">
    <location>
        <begin position="3047"/>
        <end position="3056"/>
    </location>
</feature>
<organism evidence="3 4">
    <name type="scientific">Pocillopora meandrina</name>
    <dbReference type="NCBI Taxonomy" id="46732"/>
    <lineage>
        <taxon>Eukaryota</taxon>
        <taxon>Metazoa</taxon>
        <taxon>Cnidaria</taxon>
        <taxon>Anthozoa</taxon>
        <taxon>Hexacorallia</taxon>
        <taxon>Scleractinia</taxon>
        <taxon>Astrocoeniina</taxon>
        <taxon>Pocilloporidae</taxon>
        <taxon>Pocillopora</taxon>
    </lineage>
</organism>
<feature type="region of interest" description="Disordered" evidence="2">
    <location>
        <begin position="792"/>
        <end position="872"/>
    </location>
</feature>
<protein>
    <submittedName>
        <fullName evidence="3">Uncharacterized protein</fullName>
    </submittedName>
</protein>
<feature type="compositionally biased region" description="Polar residues" evidence="2">
    <location>
        <begin position="850"/>
        <end position="859"/>
    </location>
</feature>
<feature type="region of interest" description="Disordered" evidence="2">
    <location>
        <begin position="1"/>
        <end position="78"/>
    </location>
</feature>
<feature type="region of interest" description="Disordered" evidence="2">
    <location>
        <begin position="1085"/>
        <end position="1129"/>
    </location>
</feature>
<feature type="region of interest" description="Disordered" evidence="2">
    <location>
        <begin position="200"/>
        <end position="229"/>
    </location>
</feature>
<feature type="compositionally biased region" description="Basic and acidic residues" evidence="2">
    <location>
        <begin position="670"/>
        <end position="687"/>
    </location>
</feature>
<feature type="coiled-coil region" evidence="1">
    <location>
        <begin position="1623"/>
        <end position="1692"/>
    </location>
</feature>
<feature type="compositionally biased region" description="Basic and acidic residues" evidence="2">
    <location>
        <begin position="147"/>
        <end position="163"/>
    </location>
</feature>
<name>A0AAU9VXP0_9CNID</name>
<feature type="region of interest" description="Disordered" evidence="2">
    <location>
        <begin position="392"/>
        <end position="433"/>
    </location>
</feature>
<feature type="region of interest" description="Disordered" evidence="2">
    <location>
        <begin position="367"/>
        <end position="386"/>
    </location>
</feature>
<feature type="compositionally biased region" description="Basic and acidic residues" evidence="2">
    <location>
        <begin position="420"/>
        <end position="433"/>
    </location>
</feature>
<gene>
    <name evidence="3" type="ORF">PMEA_00021889</name>
</gene>
<keyword evidence="1" id="KW-0175">Coiled coil</keyword>
<feature type="region of interest" description="Disordered" evidence="2">
    <location>
        <begin position="979"/>
        <end position="998"/>
    </location>
</feature>
<feature type="compositionally biased region" description="Basic and acidic residues" evidence="2">
    <location>
        <begin position="367"/>
        <end position="378"/>
    </location>
</feature>
<feature type="compositionally biased region" description="Polar residues" evidence="2">
    <location>
        <begin position="511"/>
        <end position="539"/>
    </location>
</feature>
<evidence type="ECO:0000313" key="4">
    <source>
        <dbReference type="Proteomes" id="UP001159428"/>
    </source>
</evidence>
<reference evidence="3 4" key="1">
    <citation type="submission" date="2022-05" db="EMBL/GenBank/DDBJ databases">
        <authorList>
            <consortium name="Genoscope - CEA"/>
            <person name="William W."/>
        </authorList>
    </citation>
    <scope>NUCLEOTIDE SEQUENCE [LARGE SCALE GENOMIC DNA]</scope>
</reference>
<feature type="compositionally biased region" description="Polar residues" evidence="2">
    <location>
        <begin position="813"/>
        <end position="828"/>
    </location>
</feature>
<feature type="compositionally biased region" description="Acidic residues" evidence="2">
    <location>
        <begin position="652"/>
        <end position="662"/>
    </location>
</feature>
<feature type="coiled-coil region" evidence="1">
    <location>
        <begin position="2248"/>
        <end position="2359"/>
    </location>
</feature>
<feature type="coiled-coil region" evidence="1">
    <location>
        <begin position="2825"/>
        <end position="2901"/>
    </location>
</feature>
<feature type="region of interest" description="Disordered" evidence="2">
    <location>
        <begin position="329"/>
        <end position="349"/>
    </location>
</feature>
<feature type="region of interest" description="Disordered" evidence="2">
    <location>
        <begin position="635"/>
        <end position="734"/>
    </location>
</feature>
<feature type="compositionally biased region" description="Basic and acidic residues" evidence="2">
    <location>
        <begin position="93"/>
        <end position="110"/>
    </location>
</feature>
<feature type="compositionally biased region" description="Basic and acidic residues" evidence="2">
    <location>
        <begin position="209"/>
        <end position="221"/>
    </location>
</feature>
<feature type="coiled-coil region" evidence="1">
    <location>
        <begin position="1804"/>
        <end position="1831"/>
    </location>
</feature>
<feature type="coiled-coil region" evidence="1">
    <location>
        <begin position="1881"/>
        <end position="2078"/>
    </location>
</feature>
<accession>A0AAU9VXP0</accession>
<feature type="compositionally biased region" description="Basic and acidic residues" evidence="2">
    <location>
        <begin position="609"/>
        <end position="623"/>
    </location>
</feature>
<dbReference type="Proteomes" id="UP001159428">
    <property type="component" value="Unassembled WGS sequence"/>
</dbReference>
<keyword evidence="4" id="KW-1185">Reference proteome</keyword>
<comment type="caution">
    <text evidence="3">The sequence shown here is derived from an EMBL/GenBank/DDBJ whole genome shotgun (WGS) entry which is preliminary data.</text>
</comment>
<feature type="compositionally biased region" description="Acidic residues" evidence="2">
    <location>
        <begin position="401"/>
        <end position="419"/>
    </location>
</feature>
<feature type="compositionally biased region" description="Basic and acidic residues" evidence="2">
    <location>
        <begin position="66"/>
        <end position="77"/>
    </location>
</feature>
<dbReference type="EMBL" id="CALNXJ010000004">
    <property type="protein sequence ID" value="CAH3038755.1"/>
    <property type="molecule type" value="Genomic_DNA"/>
</dbReference>
<feature type="compositionally biased region" description="Basic and acidic residues" evidence="2">
    <location>
        <begin position="1"/>
        <end position="11"/>
    </location>
</feature>
<feature type="region of interest" description="Disordered" evidence="2">
    <location>
        <begin position="93"/>
        <end position="181"/>
    </location>
</feature>
<evidence type="ECO:0000313" key="3">
    <source>
        <dbReference type="EMBL" id="CAH3038755.1"/>
    </source>
</evidence>
<feature type="region of interest" description="Disordered" evidence="2">
    <location>
        <begin position="3037"/>
        <end position="3070"/>
    </location>
</feature>